<dbReference type="EMBL" id="SJTG01000001">
    <property type="protein sequence ID" value="TCI13897.1"/>
    <property type="molecule type" value="Genomic_DNA"/>
</dbReference>
<evidence type="ECO:0000313" key="3">
    <source>
        <dbReference type="EMBL" id="TCI13897.1"/>
    </source>
</evidence>
<feature type="compositionally biased region" description="Polar residues" evidence="1">
    <location>
        <begin position="76"/>
        <end position="91"/>
    </location>
</feature>
<evidence type="ECO:0008006" key="5">
    <source>
        <dbReference type="Google" id="ProtNLM"/>
    </source>
</evidence>
<protein>
    <recommendedName>
        <fullName evidence="5">DUF4148 domain-containing protein</fullName>
    </recommendedName>
</protein>
<feature type="chain" id="PRO_5020241642" description="DUF4148 domain-containing protein" evidence="2">
    <location>
        <begin position="20"/>
        <end position="192"/>
    </location>
</feature>
<keyword evidence="4" id="KW-1185">Reference proteome</keyword>
<feature type="compositionally biased region" description="Polar residues" evidence="1">
    <location>
        <begin position="46"/>
        <end position="57"/>
    </location>
</feature>
<dbReference type="AlphaFoldDB" id="A0A4V2NMM4"/>
<feature type="region of interest" description="Disordered" evidence="1">
    <location>
        <begin position="76"/>
        <end position="192"/>
    </location>
</feature>
<evidence type="ECO:0000313" key="4">
    <source>
        <dbReference type="Proteomes" id="UP000291822"/>
    </source>
</evidence>
<gene>
    <name evidence="3" type="ORF">EZM97_09840</name>
</gene>
<organism evidence="3 4">
    <name type="scientific">Dyella soli</name>
    <dbReference type="NCBI Taxonomy" id="522319"/>
    <lineage>
        <taxon>Bacteria</taxon>
        <taxon>Pseudomonadati</taxon>
        <taxon>Pseudomonadota</taxon>
        <taxon>Gammaproteobacteria</taxon>
        <taxon>Lysobacterales</taxon>
        <taxon>Rhodanobacteraceae</taxon>
        <taxon>Dyella</taxon>
    </lineage>
</organism>
<feature type="compositionally biased region" description="Polar residues" evidence="1">
    <location>
        <begin position="133"/>
        <end position="144"/>
    </location>
</feature>
<feature type="compositionally biased region" description="Basic and acidic residues" evidence="1">
    <location>
        <begin position="166"/>
        <end position="180"/>
    </location>
</feature>
<name>A0A4V2NMM4_9GAMM</name>
<feature type="signal peptide" evidence="2">
    <location>
        <begin position="1"/>
        <end position="19"/>
    </location>
</feature>
<feature type="compositionally biased region" description="Basic and acidic residues" evidence="1">
    <location>
        <begin position="114"/>
        <end position="130"/>
    </location>
</feature>
<keyword evidence="2" id="KW-0732">Signal</keyword>
<feature type="region of interest" description="Disordered" evidence="1">
    <location>
        <begin position="30"/>
        <end position="61"/>
    </location>
</feature>
<accession>A0A4V2NMM4</accession>
<proteinExistence type="predicted"/>
<feature type="compositionally biased region" description="Basic residues" evidence="1">
    <location>
        <begin position="182"/>
        <end position="192"/>
    </location>
</feature>
<evidence type="ECO:0000256" key="1">
    <source>
        <dbReference type="SAM" id="MobiDB-lite"/>
    </source>
</evidence>
<comment type="caution">
    <text evidence="3">The sequence shown here is derived from an EMBL/GenBank/DDBJ whole genome shotgun (WGS) entry which is preliminary data.</text>
</comment>
<evidence type="ECO:0000256" key="2">
    <source>
        <dbReference type="SAM" id="SignalP"/>
    </source>
</evidence>
<sequence length="192" mass="21397">MALAAAILTSLGFTAVASAQEAPVNHDVQRNVDQQERIENGVKDGQLTTRETSQLEQGQAHVDRMEQHDLKNGPLTQKEQAQIQHAENVQSKDIYRDTHNNRGQNPDSKSSRRMASDVQRDVNQEKRVDQGVRSGSLNDAQTAKLQGREAHIDHEERVAGANGHVSRGEQKQIQRSENHTSRAIHHQKKLGA</sequence>
<feature type="compositionally biased region" description="Basic and acidic residues" evidence="1">
    <location>
        <begin position="146"/>
        <end position="158"/>
    </location>
</feature>
<feature type="compositionally biased region" description="Basic and acidic residues" evidence="1">
    <location>
        <begin position="30"/>
        <end position="42"/>
    </location>
</feature>
<dbReference type="Proteomes" id="UP000291822">
    <property type="component" value="Unassembled WGS sequence"/>
</dbReference>
<reference evidence="3 4" key="1">
    <citation type="submission" date="2019-02" db="EMBL/GenBank/DDBJ databases">
        <title>Dyella amyloliquefaciens sp. nov., isolated from forest soil.</title>
        <authorList>
            <person name="Gao Z.-H."/>
            <person name="Qiu L.-H."/>
        </authorList>
    </citation>
    <scope>NUCLEOTIDE SEQUENCE [LARGE SCALE GENOMIC DNA]</scope>
    <source>
        <strain evidence="3 4">KACC 12747</strain>
    </source>
</reference>